<accession>A0AAV2QDH2</accession>
<evidence type="ECO:0000256" key="4">
    <source>
        <dbReference type="ARBA" id="ARBA00023054"/>
    </source>
</evidence>
<dbReference type="Pfam" id="PF00147">
    <property type="entry name" value="Fibrinogen_C"/>
    <property type="match status" value="1"/>
</dbReference>
<feature type="domain" description="Fibrinogen C-terminal" evidence="8">
    <location>
        <begin position="318"/>
        <end position="435"/>
    </location>
</feature>
<dbReference type="EMBL" id="CAXKWB010005624">
    <property type="protein sequence ID" value="CAL4079286.1"/>
    <property type="molecule type" value="Genomic_DNA"/>
</dbReference>
<keyword evidence="2" id="KW-0964">Secreted</keyword>
<evidence type="ECO:0000256" key="7">
    <source>
        <dbReference type="SAM" id="MobiDB-lite"/>
    </source>
</evidence>
<comment type="subcellular location">
    <subcellularLocation>
        <location evidence="1">Secreted</location>
    </subcellularLocation>
</comment>
<dbReference type="AlphaFoldDB" id="A0AAV2QDH2"/>
<gene>
    <name evidence="9" type="ORF">MNOR_LOCUS10906</name>
</gene>
<feature type="region of interest" description="Disordered" evidence="7">
    <location>
        <begin position="1"/>
        <end position="25"/>
    </location>
</feature>
<keyword evidence="5" id="KW-1015">Disulfide bond</keyword>
<dbReference type="PANTHER" id="PTHR47221:SF6">
    <property type="entry name" value="FIBRINOGEN ALPHA CHAIN"/>
    <property type="match status" value="1"/>
</dbReference>
<protein>
    <recommendedName>
        <fullName evidence="8">Fibrinogen C-terminal domain-containing protein</fullName>
    </recommendedName>
</protein>
<keyword evidence="4" id="KW-0175">Coiled coil</keyword>
<evidence type="ECO:0000313" key="10">
    <source>
        <dbReference type="Proteomes" id="UP001497623"/>
    </source>
</evidence>
<keyword evidence="6" id="KW-0325">Glycoprotein</keyword>
<reference evidence="9 10" key="1">
    <citation type="submission" date="2024-05" db="EMBL/GenBank/DDBJ databases">
        <authorList>
            <person name="Wallberg A."/>
        </authorList>
    </citation>
    <scope>NUCLEOTIDE SEQUENCE [LARGE SCALE GENOMIC DNA]</scope>
</reference>
<evidence type="ECO:0000256" key="6">
    <source>
        <dbReference type="ARBA" id="ARBA00023180"/>
    </source>
</evidence>
<evidence type="ECO:0000256" key="5">
    <source>
        <dbReference type="ARBA" id="ARBA00023157"/>
    </source>
</evidence>
<keyword evidence="10" id="KW-1185">Reference proteome</keyword>
<evidence type="ECO:0000313" key="9">
    <source>
        <dbReference type="EMBL" id="CAL4079286.1"/>
    </source>
</evidence>
<proteinExistence type="predicted"/>
<dbReference type="SMART" id="SM00186">
    <property type="entry name" value="FBG"/>
    <property type="match status" value="1"/>
</dbReference>
<keyword evidence="3" id="KW-0732">Signal</keyword>
<dbReference type="InterPro" id="IPR037579">
    <property type="entry name" value="FIB_ANG-like"/>
</dbReference>
<dbReference type="Proteomes" id="UP001497623">
    <property type="component" value="Unassembled WGS sequence"/>
</dbReference>
<feature type="compositionally biased region" description="Basic and acidic residues" evidence="7">
    <location>
        <begin position="1"/>
        <end position="11"/>
    </location>
</feature>
<feature type="non-terminal residue" evidence="9">
    <location>
        <position position="435"/>
    </location>
</feature>
<sequence>MEGQIDGRTDGQTDDGWIEGRKHGRMDGRPRYDARNCVLGIGGSRGVIKGNVNMVLVCYSKEQHQFHPAFERFDAATASPLEVLSVMVHELSRDIKEIRKDLHSRLETIKYEITCEIRKIKEELTKDDGDTMGGRMDAVSVEVESTGRRTRRVLRRLAEDSDVIKQELNAQKAEIYAVRNSVYDVRDHITERSSAMQRQLNHTNSTLVCHMDDLRGKLYKINNNLALILQEQERLVESVSNRQHTPRPSQMDDDNILPGCTLIPPTPTDFESQDKDYLNESYSQAPPVPTPAAFGGDNLNLPTLPEDCHDENAKRSYLEYPPMPRDCKDVFDFGFMESGVYRIQPPGLSSREVFCEQSIAGGGWTALVVRKKLPRHISFNRTWHEYEVGFGDPNKEYWLGLKGLHALTAGRPHQLRVDMEDWDGNSAFASYAYFT</sequence>
<dbReference type="Gene3D" id="3.90.215.10">
    <property type="entry name" value="Gamma Fibrinogen, chain A, domain 1"/>
    <property type="match status" value="1"/>
</dbReference>
<dbReference type="InterPro" id="IPR014716">
    <property type="entry name" value="Fibrinogen_a/b/g_C_1"/>
</dbReference>
<evidence type="ECO:0000256" key="3">
    <source>
        <dbReference type="ARBA" id="ARBA00022729"/>
    </source>
</evidence>
<dbReference type="PROSITE" id="PS51406">
    <property type="entry name" value="FIBRINOGEN_C_2"/>
    <property type="match status" value="1"/>
</dbReference>
<evidence type="ECO:0000259" key="8">
    <source>
        <dbReference type="PROSITE" id="PS51406"/>
    </source>
</evidence>
<organism evidence="9 10">
    <name type="scientific">Meganyctiphanes norvegica</name>
    <name type="common">Northern krill</name>
    <name type="synonym">Thysanopoda norvegica</name>
    <dbReference type="NCBI Taxonomy" id="48144"/>
    <lineage>
        <taxon>Eukaryota</taxon>
        <taxon>Metazoa</taxon>
        <taxon>Ecdysozoa</taxon>
        <taxon>Arthropoda</taxon>
        <taxon>Crustacea</taxon>
        <taxon>Multicrustacea</taxon>
        <taxon>Malacostraca</taxon>
        <taxon>Eumalacostraca</taxon>
        <taxon>Eucarida</taxon>
        <taxon>Euphausiacea</taxon>
        <taxon>Euphausiidae</taxon>
        <taxon>Meganyctiphanes</taxon>
    </lineage>
</organism>
<evidence type="ECO:0000256" key="2">
    <source>
        <dbReference type="ARBA" id="ARBA00022525"/>
    </source>
</evidence>
<evidence type="ECO:0000256" key="1">
    <source>
        <dbReference type="ARBA" id="ARBA00004613"/>
    </source>
</evidence>
<name>A0AAV2QDH2_MEGNR</name>
<dbReference type="InterPro" id="IPR002181">
    <property type="entry name" value="Fibrinogen_a/b/g_C_dom"/>
</dbReference>
<dbReference type="GO" id="GO:0005576">
    <property type="term" value="C:extracellular region"/>
    <property type="evidence" value="ECO:0007669"/>
    <property type="project" value="UniProtKB-SubCell"/>
</dbReference>
<dbReference type="PANTHER" id="PTHR47221">
    <property type="entry name" value="FIBRINOGEN ALPHA CHAIN"/>
    <property type="match status" value="1"/>
</dbReference>
<dbReference type="SUPFAM" id="SSF56496">
    <property type="entry name" value="Fibrinogen C-terminal domain-like"/>
    <property type="match status" value="1"/>
</dbReference>
<comment type="caution">
    <text evidence="9">The sequence shown here is derived from an EMBL/GenBank/DDBJ whole genome shotgun (WGS) entry which is preliminary data.</text>
</comment>
<dbReference type="InterPro" id="IPR036056">
    <property type="entry name" value="Fibrinogen-like_C"/>
</dbReference>